<gene>
    <name evidence="1" type="ORF">WS74_1276</name>
</gene>
<dbReference type="KEGG" id="wce:WS08_1205"/>
<dbReference type="KEGG" id="wct:WS74_1276"/>
<evidence type="ECO:0000313" key="1">
    <source>
        <dbReference type="EMBL" id="AIM63525.1"/>
    </source>
</evidence>
<reference evidence="2" key="2">
    <citation type="submission" date="2014-08" db="EMBL/GenBank/DDBJ databases">
        <title>Complete genome of Weissella ceti strain WS74 isolated from diseased rainbow trout in Brazil.</title>
        <authorList>
            <person name="Figueiredo H.C.P."/>
            <person name="Leal C.A.G."/>
            <person name="Pereira F.L."/>
            <person name="Soares S.C."/>
            <person name="Dorella F.A."/>
            <person name="Carvalho A.F."/>
            <person name="Azevedo V.A.C."/>
        </authorList>
    </citation>
    <scope>NUCLEOTIDE SEQUENCE [LARGE SCALE GENOMIC DNA]</scope>
    <source>
        <strain evidence="2">WS74</strain>
    </source>
</reference>
<protein>
    <submittedName>
        <fullName evidence="1">Uncharacterized protein</fullName>
    </submittedName>
</protein>
<evidence type="ECO:0000313" key="2">
    <source>
        <dbReference type="Proteomes" id="UP000029079"/>
    </source>
</evidence>
<dbReference type="PATRIC" id="fig|759620.7.peg.1228"/>
<dbReference type="Proteomes" id="UP000029079">
    <property type="component" value="Chromosome"/>
</dbReference>
<accession>A0A075U1U4</accession>
<organism evidence="1 2">
    <name type="scientific">Weissella ceti</name>
    <dbReference type="NCBI Taxonomy" id="759620"/>
    <lineage>
        <taxon>Bacteria</taxon>
        <taxon>Bacillati</taxon>
        <taxon>Bacillota</taxon>
        <taxon>Bacilli</taxon>
        <taxon>Lactobacillales</taxon>
        <taxon>Lactobacillaceae</taxon>
        <taxon>Weissella</taxon>
    </lineage>
</organism>
<proteinExistence type="predicted"/>
<dbReference type="EMBL" id="CP009223">
    <property type="protein sequence ID" value="AIM63525.1"/>
    <property type="molecule type" value="Genomic_DNA"/>
</dbReference>
<name>A0A075U1U4_9LACO</name>
<reference evidence="1 2" key="1">
    <citation type="journal article" date="2014" name="Genome Announc.">
        <title>Complete Genome Sequences of Fish Pathogenic Weissella ceti Strains WS74 and WS105.</title>
        <authorList>
            <person name="Figueiredo H.C."/>
            <person name="Leal C.A."/>
            <person name="Dorella F.A."/>
            <person name="Carvalho A.F."/>
            <person name="Soares S.C."/>
            <person name="Pereira F.L."/>
            <person name="Azevedo V.A."/>
        </authorList>
    </citation>
    <scope>NUCLEOTIDE SEQUENCE [LARGE SCALE GENOMIC DNA]</scope>
    <source>
        <strain evidence="1 2">WS74</strain>
    </source>
</reference>
<dbReference type="AlphaFoldDB" id="A0A075U1U4"/>
<keyword evidence="2" id="KW-1185">Reference proteome</keyword>
<sequence length="223" mass="25569">MRMIVMNHVQKMRNITEFVQQARIMAVDAILILSAEQSVQSGTPDTVYNVVLADDGISRLYRDNPALLIHQVLCNTSQTWQLGWATQMLTPTAHRGVGLLVQHETIKLWRRIINANIQIQVMDMGQYVVGIIVVKDTRLVRRAMLQRVHDLLKAQVKPVLLFGPPVFANDLLAWGWLARHEFTQQTLTKAWDWEVWCDCADEVGVLQTYRLPEGREGLIIDFK</sequence>
<dbReference type="KEGG" id="wci:WS105_1270"/>